<evidence type="ECO:0000313" key="2">
    <source>
        <dbReference type="EMBL" id="OTP71420.1"/>
    </source>
</evidence>
<feature type="region of interest" description="Disordered" evidence="1">
    <location>
        <begin position="304"/>
        <end position="352"/>
    </location>
</feature>
<evidence type="ECO:0000313" key="3">
    <source>
        <dbReference type="Proteomes" id="UP000195221"/>
    </source>
</evidence>
<accession>A0A242MJE3</accession>
<dbReference type="RefSeq" id="WP_083637999.1">
    <property type="nucleotide sequence ID" value="NZ_MSRG01000056.1"/>
</dbReference>
<feature type="compositionally biased region" description="Low complexity" evidence="1">
    <location>
        <begin position="338"/>
        <end position="352"/>
    </location>
</feature>
<sequence length="352" mass="39230">MEVVSLRAVKSRRPRTSVDFLARMQERNMERALADAQLPPWPDNMRGVPNGVLRSALFSATKRGTRRYIERETIASVKGVSIIYTGPRLDQSDLDVWEGVLQVARLVKLGDRVEFTQKGFLRLIERGGPNGNSIGKSDREWLRTVLARLQATAVEITQGPSAYVGSLIDECSRDDGNNGRCVVVLNPKMRVLFNRDSWTQIDWNIRRALIGHPLAQWLHGFYSTHAAPIPYKAETLRHLCGSESGESACTEPKRHKALLNWIALSLIPALRALENAYRDAGQPFSGKVGADGLVSISRFPSASQQRHLRARAEDRRAHLNAGDRLRHRGGIEQERGGQRQTQGGDRTNTTGG</sequence>
<comment type="caution">
    <text evidence="2">The sequence shown here is derived from an EMBL/GenBank/DDBJ whole genome shotgun (WGS) entry which is preliminary data.</text>
</comment>
<evidence type="ECO:0000256" key="1">
    <source>
        <dbReference type="SAM" id="MobiDB-lite"/>
    </source>
</evidence>
<feature type="compositionally biased region" description="Basic and acidic residues" evidence="1">
    <location>
        <begin position="310"/>
        <end position="337"/>
    </location>
</feature>
<protein>
    <submittedName>
        <fullName evidence="2">TrfA-related protein</fullName>
    </submittedName>
</protein>
<dbReference type="InterPro" id="IPR010751">
    <property type="entry name" value="TrfA"/>
</dbReference>
<organism evidence="2 3">
    <name type="scientific">Caballeronia sordidicola</name>
    <name type="common">Burkholderia sordidicola</name>
    <dbReference type="NCBI Taxonomy" id="196367"/>
    <lineage>
        <taxon>Bacteria</taxon>
        <taxon>Pseudomonadati</taxon>
        <taxon>Pseudomonadota</taxon>
        <taxon>Betaproteobacteria</taxon>
        <taxon>Burkholderiales</taxon>
        <taxon>Burkholderiaceae</taxon>
        <taxon>Caballeronia</taxon>
    </lineage>
</organism>
<name>A0A242MJE3_CABSO</name>
<dbReference type="AlphaFoldDB" id="A0A242MJE3"/>
<dbReference type="EMBL" id="NBTZ01000101">
    <property type="protein sequence ID" value="OTP71420.1"/>
    <property type="molecule type" value="Genomic_DNA"/>
</dbReference>
<gene>
    <name evidence="2" type="ORF">PAMC26577_23505</name>
</gene>
<reference evidence="2 3" key="1">
    <citation type="submission" date="2017-03" db="EMBL/GenBank/DDBJ databases">
        <title>Genome analysis of strain PAMC 26577.</title>
        <authorList>
            <person name="Oh H.-M."/>
            <person name="Yang J.-A."/>
        </authorList>
    </citation>
    <scope>NUCLEOTIDE SEQUENCE [LARGE SCALE GENOMIC DNA]</scope>
    <source>
        <strain evidence="2 3">PAMC 26577</strain>
    </source>
</reference>
<dbReference type="Proteomes" id="UP000195221">
    <property type="component" value="Unassembled WGS sequence"/>
</dbReference>
<dbReference type="Pfam" id="PF07042">
    <property type="entry name" value="TrfA"/>
    <property type="match status" value="1"/>
</dbReference>
<proteinExistence type="predicted"/>